<dbReference type="Gene3D" id="3.10.350.10">
    <property type="entry name" value="LysM domain"/>
    <property type="match status" value="1"/>
</dbReference>
<dbReference type="PROSITE" id="PS51782">
    <property type="entry name" value="LYSM"/>
    <property type="match status" value="1"/>
</dbReference>
<proteinExistence type="predicted"/>
<dbReference type="EMBL" id="DPIY01000009">
    <property type="protein sequence ID" value="HCT57471.1"/>
    <property type="molecule type" value="Genomic_DNA"/>
</dbReference>
<evidence type="ECO:0000313" key="5">
    <source>
        <dbReference type="Proteomes" id="UP000264071"/>
    </source>
</evidence>
<evidence type="ECO:0000259" key="3">
    <source>
        <dbReference type="PROSITE" id="PS51782"/>
    </source>
</evidence>
<feature type="region of interest" description="Disordered" evidence="1">
    <location>
        <begin position="1"/>
        <end position="24"/>
    </location>
</feature>
<feature type="transmembrane region" description="Helical" evidence="2">
    <location>
        <begin position="66"/>
        <end position="89"/>
    </location>
</feature>
<feature type="domain" description="LysM" evidence="3">
    <location>
        <begin position="249"/>
        <end position="292"/>
    </location>
</feature>
<keyword evidence="2" id="KW-1133">Transmembrane helix</keyword>
<keyword evidence="2" id="KW-0472">Membrane</keyword>
<dbReference type="SMART" id="SM00257">
    <property type="entry name" value="LysM"/>
    <property type="match status" value="1"/>
</dbReference>
<dbReference type="SUPFAM" id="SSF54106">
    <property type="entry name" value="LysM domain"/>
    <property type="match status" value="1"/>
</dbReference>
<keyword evidence="2" id="KW-0812">Transmembrane</keyword>
<dbReference type="PANTHER" id="PTHR33734:SF22">
    <property type="entry name" value="MEMBRANE-BOUND LYTIC MUREIN TRANSGLYCOSYLASE D"/>
    <property type="match status" value="1"/>
</dbReference>
<comment type="caution">
    <text evidence="4">The sequence shown here is derived from an EMBL/GenBank/DDBJ whole genome shotgun (WGS) entry which is preliminary data.</text>
</comment>
<dbReference type="InterPro" id="IPR036779">
    <property type="entry name" value="LysM_dom_sf"/>
</dbReference>
<organism evidence="4 5">
    <name type="scientific">Gemmatimonas aurantiaca</name>
    <dbReference type="NCBI Taxonomy" id="173480"/>
    <lineage>
        <taxon>Bacteria</taxon>
        <taxon>Pseudomonadati</taxon>
        <taxon>Gemmatimonadota</taxon>
        <taxon>Gemmatimonadia</taxon>
        <taxon>Gemmatimonadales</taxon>
        <taxon>Gemmatimonadaceae</taxon>
        <taxon>Gemmatimonas</taxon>
    </lineage>
</organism>
<dbReference type="AlphaFoldDB" id="A0A3D4V8P4"/>
<dbReference type="PANTHER" id="PTHR33734">
    <property type="entry name" value="LYSM DOMAIN-CONTAINING GPI-ANCHORED PROTEIN 2"/>
    <property type="match status" value="1"/>
</dbReference>
<feature type="compositionally biased region" description="Basic and acidic residues" evidence="1">
    <location>
        <begin position="12"/>
        <end position="21"/>
    </location>
</feature>
<evidence type="ECO:0000256" key="1">
    <source>
        <dbReference type="SAM" id="MobiDB-lite"/>
    </source>
</evidence>
<accession>A0A3D4V8P4</accession>
<dbReference type="CDD" id="cd00118">
    <property type="entry name" value="LysM"/>
    <property type="match status" value="1"/>
</dbReference>
<dbReference type="Proteomes" id="UP000264071">
    <property type="component" value="Unassembled WGS sequence"/>
</dbReference>
<sequence>MHGRVRGMGIGDSHDHDQYHGDRRKRSYLSETMNASPTLTPPTRNWLRAGASAPAPRRQRSVWVRVLVALTSTTAVFATAGVVAAAAVIPPVGARRTARDAALREIGAQVGTGEQIVAQAFASQRRWTDMWRESFGVVVATDRRLLYVGAPPTPLLKPRDDGPLELLVESYPYDAAFTLEPRTIWRGRGRGLVLRTPAAQVDFIVDDRSWVSAQRVAVASAKARGVVSREIEQLDATLRAPAPVAAEYVFHVVRRGETLTGLARRFGTSPDVLRQLNQLSQDGIRVGQRLRVPKVDVEDSTATP</sequence>
<reference evidence="4 5" key="1">
    <citation type="journal article" date="2018" name="Nat. Biotechnol.">
        <title>A standardized bacterial taxonomy based on genome phylogeny substantially revises the tree of life.</title>
        <authorList>
            <person name="Parks D.H."/>
            <person name="Chuvochina M."/>
            <person name="Waite D.W."/>
            <person name="Rinke C."/>
            <person name="Skarshewski A."/>
            <person name="Chaumeil P.A."/>
            <person name="Hugenholtz P."/>
        </authorList>
    </citation>
    <scope>NUCLEOTIDE SEQUENCE [LARGE SCALE GENOMIC DNA]</scope>
    <source>
        <strain evidence="4">UBA8844</strain>
    </source>
</reference>
<dbReference type="Pfam" id="PF01476">
    <property type="entry name" value="LysM"/>
    <property type="match status" value="1"/>
</dbReference>
<dbReference type="InterPro" id="IPR018392">
    <property type="entry name" value="LysM"/>
</dbReference>
<gene>
    <name evidence="4" type="ORF">DGD08_09745</name>
</gene>
<evidence type="ECO:0000313" key="4">
    <source>
        <dbReference type="EMBL" id="HCT57471.1"/>
    </source>
</evidence>
<evidence type="ECO:0000256" key="2">
    <source>
        <dbReference type="SAM" id="Phobius"/>
    </source>
</evidence>
<feature type="compositionally biased region" description="Gly residues" evidence="1">
    <location>
        <begin position="1"/>
        <end position="10"/>
    </location>
</feature>
<protein>
    <submittedName>
        <fullName evidence="4">LysM peptidoglycan-binding domain-containing protein</fullName>
    </submittedName>
</protein>
<name>A0A3D4V8P4_9BACT</name>